<dbReference type="EMBL" id="CAJVQB010049449">
    <property type="protein sequence ID" value="CAG8834484.1"/>
    <property type="molecule type" value="Genomic_DNA"/>
</dbReference>
<feature type="non-terminal residue" evidence="2">
    <location>
        <position position="72"/>
    </location>
</feature>
<reference evidence="2 3" key="1">
    <citation type="submission" date="2021-06" db="EMBL/GenBank/DDBJ databases">
        <authorList>
            <person name="Kallberg Y."/>
            <person name="Tangrot J."/>
            <person name="Rosling A."/>
        </authorList>
    </citation>
    <scope>NUCLEOTIDE SEQUENCE [LARGE SCALE GENOMIC DNA]</scope>
    <source>
        <strain evidence="2 3">120-4 pot B 10/14</strain>
    </source>
</reference>
<feature type="compositionally biased region" description="Basic and acidic residues" evidence="1">
    <location>
        <begin position="32"/>
        <end position="72"/>
    </location>
</feature>
<accession>A0ABN7WKK6</accession>
<sequence>MVALAVTVAAEPGYDRRNAFSKRMTKRVAIPEFDKKRGDIDRRGYDKRGEDKRGEDKRGEDKRGEDKRGEDK</sequence>
<comment type="caution">
    <text evidence="2">The sequence shown here is derived from an EMBL/GenBank/DDBJ whole genome shotgun (WGS) entry which is preliminary data.</text>
</comment>
<evidence type="ECO:0000256" key="1">
    <source>
        <dbReference type="SAM" id="MobiDB-lite"/>
    </source>
</evidence>
<proteinExistence type="predicted"/>
<evidence type="ECO:0000313" key="3">
    <source>
        <dbReference type="Proteomes" id="UP000789901"/>
    </source>
</evidence>
<dbReference type="Proteomes" id="UP000789901">
    <property type="component" value="Unassembled WGS sequence"/>
</dbReference>
<keyword evidence="3" id="KW-1185">Reference proteome</keyword>
<name>A0ABN7WKK6_GIGMA</name>
<protein>
    <submittedName>
        <fullName evidence="2">2684_t:CDS:1</fullName>
    </submittedName>
</protein>
<gene>
    <name evidence="2" type="ORF">GMARGA_LOCUS32081</name>
</gene>
<evidence type="ECO:0000313" key="2">
    <source>
        <dbReference type="EMBL" id="CAG8834484.1"/>
    </source>
</evidence>
<organism evidence="2 3">
    <name type="scientific">Gigaspora margarita</name>
    <dbReference type="NCBI Taxonomy" id="4874"/>
    <lineage>
        <taxon>Eukaryota</taxon>
        <taxon>Fungi</taxon>
        <taxon>Fungi incertae sedis</taxon>
        <taxon>Mucoromycota</taxon>
        <taxon>Glomeromycotina</taxon>
        <taxon>Glomeromycetes</taxon>
        <taxon>Diversisporales</taxon>
        <taxon>Gigasporaceae</taxon>
        <taxon>Gigaspora</taxon>
    </lineage>
</organism>
<feature type="region of interest" description="Disordered" evidence="1">
    <location>
        <begin position="29"/>
        <end position="72"/>
    </location>
</feature>